<dbReference type="InterPro" id="IPR036514">
    <property type="entry name" value="SGNH_hydro_sf"/>
</dbReference>
<dbReference type="InterPro" id="IPR051532">
    <property type="entry name" value="Ester_Hydrolysis_Enzymes"/>
</dbReference>
<dbReference type="Proteomes" id="UP000509510">
    <property type="component" value="Chromosome III"/>
</dbReference>
<dbReference type="Gene3D" id="3.40.50.1110">
    <property type="entry name" value="SGNH hydrolase"/>
    <property type="match status" value="1"/>
</dbReference>
<dbReference type="SUPFAM" id="SSF52266">
    <property type="entry name" value="SGNH hydrolase"/>
    <property type="match status" value="1"/>
</dbReference>
<dbReference type="RefSeq" id="XP_035345366.1">
    <property type="nucleotide sequence ID" value="XM_035489473.1"/>
</dbReference>
<reference evidence="4" key="1">
    <citation type="submission" date="2020-06" db="EMBL/GenBank/DDBJ databases">
        <title>A chromosome-scale genome assembly of Talaromyces rugulosus W13939.</title>
        <authorList>
            <person name="Wang B."/>
            <person name="Guo L."/>
            <person name="Ye K."/>
            <person name="Wang L."/>
        </authorList>
    </citation>
    <scope>NUCLEOTIDE SEQUENCE [LARGE SCALE GENOMIC DNA]</scope>
    <source>
        <strain evidence="4">W13939</strain>
    </source>
</reference>
<dbReference type="Pfam" id="PF13472">
    <property type="entry name" value="Lipase_GDSL_2"/>
    <property type="match status" value="1"/>
</dbReference>
<dbReference type="CDD" id="cd00063">
    <property type="entry name" value="FN3"/>
    <property type="match status" value="1"/>
</dbReference>
<dbReference type="GO" id="GO:0004622">
    <property type="term" value="F:phosphatidylcholine lysophospholipase activity"/>
    <property type="evidence" value="ECO:0007669"/>
    <property type="project" value="TreeGrafter"/>
</dbReference>
<dbReference type="InterPro" id="IPR013830">
    <property type="entry name" value="SGNH_hydro"/>
</dbReference>
<dbReference type="AlphaFoldDB" id="A0A7H8QZS5"/>
<dbReference type="PANTHER" id="PTHR30383:SF19">
    <property type="entry name" value="FIBRONECTIN TYPE-III DOMAIN-CONTAINING PROTEIN"/>
    <property type="match status" value="1"/>
</dbReference>
<feature type="domain" description="Fibronectin type-III" evidence="2">
    <location>
        <begin position="575"/>
        <end position="672"/>
    </location>
</feature>
<sequence length="1160" mass="126166">MPAGAQYASPTPSTGRKETATQVSSLSIAAGQLAVPSAPPLETSNGTVIQLVTGGGNDTLQQSFVHDASNFKIKTRPRDELPRSVDEATLLRIRNEESVLKKRREEESPYTPVSDQMSPLKRGTGTPLLRRDRIKMMIVGDSISQGMEGDWTWRYRLWEWLKSQNEDFEFVGPWIGTRQSPDETKPPSPPEIFGEPVPEEAPLVSGGYADGVDSAFETKHFALWGRQAAEAKTEIKKMVEEYEPTYLLVLLGFNDLGWFVSGPEGTLASIKSIVDESRAANPNINIILGDVVQRSAIDFRADLPVITDQYNALLRAAVPKWNTAVSPVAMAFVRDTYGCETQACPSGHDGLHPNALGEFQIARAFSLALVYGFGIGTDSLSIPASVSGRPNPVPLNVMAYASPYGITVTWFKVYGARKYGVRSRYKGLTDWNEGTAFTNRFDNTWVIAGSHFEYQIRVDNEIDGTSDWSDIVDAIADPKTLQGPSTIHASPTENGVHVSWSAVDGAEFYAALLFDSDLPGAWLSVVGVRGLSYTWESQYVGHRHVVAVQAWNDIGGGLPTLGRNVIPGTTDAPTAPTNLYIDSVDATTVQLSWCGDCSDTSYKLYTRSLNTDLTNLSDWSGSDAGSAPATGVAYLVPGVWNYEFAVTALNGDLESPMSDGLQAYYPGYTRGGGECKKCTTPEPAPNDPVPETSPSVLPIVPVLGGGTDYKLHDCGEVKDKDGNEKDGRTLWRELGASAAWEDAVAYYNNGNKERQFSQTVASFFNASGLASTMDCRSLNVDNGCGDASIACENVNYPAGYVILNSMANLDALFFQLYSSITDASTDVWQDAEKISSTFNPPPPSDDTALFILGLVQNVWSMALSPGLGKVLTTTFGEAGKSKAFDKVNEFADIGFEKIGEAIGPVSNPVSTASAIQDQLHAVSTLWLNATDQINNAMFDGQQNSITNLREIIDDGGFMVRQGEGAFDMRAGTETPLYAQVIPLAWSYDRGDPPINPSGVFILDWETACKTDDDCPDNIDWLPNGAAKRTCHCYKENMYFLVQLWGSAESPGSYPSNTPSDNIFNEPPGLDDLDGRKWGGLTLVKFIEGSVNTYIANGRKNGYTPDFKDDEIMQAYVDEASDHNAVAPGVVQIPVCPPREAWDNWDEVYHGNPKSEHYPCN</sequence>
<dbReference type="EMBL" id="CP055900">
    <property type="protein sequence ID" value="QKX59188.1"/>
    <property type="molecule type" value="Genomic_DNA"/>
</dbReference>
<gene>
    <name evidence="3" type="ORF">TRUGW13939_06320</name>
</gene>
<proteinExistence type="predicted"/>
<evidence type="ECO:0000256" key="1">
    <source>
        <dbReference type="SAM" id="MobiDB-lite"/>
    </source>
</evidence>
<dbReference type="PROSITE" id="PS50853">
    <property type="entry name" value="FN3"/>
    <property type="match status" value="1"/>
</dbReference>
<dbReference type="Gene3D" id="2.60.40.10">
    <property type="entry name" value="Immunoglobulins"/>
    <property type="match status" value="1"/>
</dbReference>
<dbReference type="InterPro" id="IPR036116">
    <property type="entry name" value="FN3_sf"/>
</dbReference>
<evidence type="ECO:0000313" key="3">
    <source>
        <dbReference type="EMBL" id="QKX59188.1"/>
    </source>
</evidence>
<dbReference type="GeneID" id="55993815"/>
<keyword evidence="4" id="KW-1185">Reference proteome</keyword>
<evidence type="ECO:0000259" key="2">
    <source>
        <dbReference type="PROSITE" id="PS50853"/>
    </source>
</evidence>
<accession>A0A7H8QZS5</accession>
<dbReference type="OrthoDB" id="2119228at2759"/>
<protein>
    <recommendedName>
        <fullName evidence="2">Fibronectin type-III domain-containing protein</fullName>
    </recommendedName>
</protein>
<feature type="region of interest" description="Disordered" evidence="1">
    <location>
        <begin position="1"/>
        <end position="23"/>
    </location>
</feature>
<evidence type="ECO:0000313" key="4">
    <source>
        <dbReference type="Proteomes" id="UP000509510"/>
    </source>
</evidence>
<organism evidence="3 4">
    <name type="scientific">Talaromyces rugulosus</name>
    <name type="common">Penicillium rugulosum</name>
    <dbReference type="NCBI Taxonomy" id="121627"/>
    <lineage>
        <taxon>Eukaryota</taxon>
        <taxon>Fungi</taxon>
        <taxon>Dikarya</taxon>
        <taxon>Ascomycota</taxon>
        <taxon>Pezizomycotina</taxon>
        <taxon>Eurotiomycetes</taxon>
        <taxon>Eurotiomycetidae</taxon>
        <taxon>Eurotiales</taxon>
        <taxon>Trichocomaceae</taxon>
        <taxon>Talaromyces</taxon>
        <taxon>Talaromyces sect. Islandici</taxon>
    </lineage>
</organism>
<dbReference type="SMART" id="SM00060">
    <property type="entry name" value="FN3"/>
    <property type="match status" value="2"/>
</dbReference>
<dbReference type="SUPFAM" id="SSF49265">
    <property type="entry name" value="Fibronectin type III"/>
    <property type="match status" value="2"/>
</dbReference>
<feature type="compositionally biased region" description="Polar residues" evidence="1">
    <location>
        <begin position="8"/>
        <end position="23"/>
    </location>
</feature>
<name>A0A7H8QZS5_TALRU</name>
<feature type="region of interest" description="Disordered" evidence="1">
    <location>
        <begin position="102"/>
        <end position="126"/>
    </location>
</feature>
<dbReference type="InterPro" id="IPR013783">
    <property type="entry name" value="Ig-like_fold"/>
</dbReference>
<dbReference type="KEGG" id="trg:TRUGW13939_06320"/>
<dbReference type="PANTHER" id="PTHR30383">
    <property type="entry name" value="THIOESTERASE 1/PROTEASE 1/LYSOPHOSPHOLIPASE L1"/>
    <property type="match status" value="1"/>
</dbReference>
<dbReference type="InterPro" id="IPR003961">
    <property type="entry name" value="FN3_dom"/>
</dbReference>